<keyword evidence="1" id="KW-0812">Transmembrane</keyword>
<accession>A0A2W2AMC1</accession>
<dbReference type="PANTHER" id="PTHR35519">
    <property type="entry name" value="MEMBRANE PROTEINS"/>
    <property type="match status" value="1"/>
</dbReference>
<evidence type="ECO:0000256" key="1">
    <source>
        <dbReference type="SAM" id="Phobius"/>
    </source>
</evidence>
<evidence type="ECO:0000313" key="3">
    <source>
        <dbReference type="Proteomes" id="UP000248795"/>
    </source>
</evidence>
<dbReference type="PANTHER" id="PTHR35519:SF2">
    <property type="entry name" value="PH DOMAIN PROTEIN"/>
    <property type="match status" value="1"/>
</dbReference>
<keyword evidence="1" id="KW-0472">Membrane</keyword>
<comment type="caution">
    <text evidence="2">The sequence shown here is derived from an EMBL/GenBank/DDBJ whole genome shotgun (WGS) entry which is preliminary data.</text>
</comment>
<dbReference type="Proteomes" id="UP000248795">
    <property type="component" value="Unassembled WGS sequence"/>
</dbReference>
<name>A0A2W2AMC1_9HYPH</name>
<dbReference type="EMBL" id="QKVK01000005">
    <property type="protein sequence ID" value="PZF76541.1"/>
    <property type="molecule type" value="Genomic_DNA"/>
</dbReference>
<reference evidence="3" key="1">
    <citation type="submission" date="2018-06" db="EMBL/GenBank/DDBJ databases">
        <title>Aestuariibacter litoralis strain KCTC 52945T.</title>
        <authorList>
            <person name="Li X."/>
            <person name="Salam N."/>
            <person name="Li J.-L."/>
            <person name="Chen Y.-M."/>
            <person name="Yang Z.-W."/>
            <person name="Zhang L.-Y."/>
            <person name="Han M.-X."/>
            <person name="Xiao M."/>
            <person name="Li W.-J."/>
        </authorList>
    </citation>
    <scope>NUCLEOTIDE SEQUENCE [LARGE SCALE GENOMIC DNA]</scope>
    <source>
        <strain evidence="3">KCTC 52945</strain>
    </source>
</reference>
<keyword evidence="1" id="KW-1133">Transmembrane helix</keyword>
<dbReference type="AlphaFoldDB" id="A0A2W2AMC1"/>
<dbReference type="Pfam" id="PF13430">
    <property type="entry name" value="DUF4112"/>
    <property type="match status" value="1"/>
</dbReference>
<feature type="transmembrane region" description="Helical" evidence="1">
    <location>
        <begin position="47"/>
        <end position="67"/>
    </location>
</feature>
<dbReference type="InterPro" id="IPR025187">
    <property type="entry name" value="DUF4112"/>
</dbReference>
<evidence type="ECO:0000313" key="2">
    <source>
        <dbReference type="EMBL" id="PZF76541.1"/>
    </source>
</evidence>
<organism evidence="2 3">
    <name type="scientific">Aestuariivirga litoralis</name>
    <dbReference type="NCBI Taxonomy" id="2650924"/>
    <lineage>
        <taxon>Bacteria</taxon>
        <taxon>Pseudomonadati</taxon>
        <taxon>Pseudomonadota</taxon>
        <taxon>Alphaproteobacteria</taxon>
        <taxon>Hyphomicrobiales</taxon>
        <taxon>Aestuariivirgaceae</taxon>
        <taxon>Aestuariivirga</taxon>
    </lineage>
</organism>
<keyword evidence="3" id="KW-1185">Reference proteome</keyword>
<feature type="transmembrane region" description="Helical" evidence="1">
    <location>
        <begin position="87"/>
        <end position="107"/>
    </location>
</feature>
<proteinExistence type="predicted"/>
<gene>
    <name evidence="2" type="ORF">DK847_12095</name>
</gene>
<sequence length="126" mass="13444">MNAMTSPSITLDLTPQGTMQRLEWLAWFSDSALRIPGTSRSVGADGVLSLVPGVGTLVGTGMSLYVIGEAVRHGVPARLLTRMGLNIAADTALGAIPVIGFVFDMAFKANTRNLNLLRQHLAETHR</sequence>
<protein>
    <submittedName>
        <fullName evidence="2">DUF4112 domain-containing protein</fullName>
    </submittedName>
</protein>